<dbReference type="KEGG" id="nsm:JO391_10125"/>
<dbReference type="RefSeq" id="WP_220660382.1">
    <property type="nucleotide sequence ID" value="NZ_CP069370.1"/>
</dbReference>
<keyword evidence="1" id="KW-0812">Transmembrane</keyword>
<organism evidence="2 3">
    <name type="scientific">Neotabrizicola shimadae</name>
    <dbReference type="NCBI Taxonomy" id="2807096"/>
    <lineage>
        <taxon>Bacteria</taxon>
        <taxon>Pseudomonadati</taxon>
        <taxon>Pseudomonadota</taxon>
        <taxon>Alphaproteobacteria</taxon>
        <taxon>Rhodobacterales</taxon>
        <taxon>Paracoccaceae</taxon>
        <taxon>Neotabrizicola</taxon>
    </lineage>
</organism>
<gene>
    <name evidence="2" type="ORF">JO391_10125</name>
</gene>
<dbReference type="InterPro" id="IPR018037">
    <property type="entry name" value="FixH_proteobacterial"/>
</dbReference>
<dbReference type="Pfam" id="PF05751">
    <property type="entry name" value="FixH"/>
    <property type="match status" value="1"/>
</dbReference>
<keyword evidence="1" id="KW-0472">Membrane</keyword>
<evidence type="ECO:0000313" key="2">
    <source>
        <dbReference type="EMBL" id="QYZ68159.1"/>
    </source>
</evidence>
<dbReference type="PIRSF" id="PIRSF011386">
    <property type="entry name" value="FixH"/>
    <property type="match status" value="1"/>
</dbReference>
<keyword evidence="1" id="KW-1133">Transmembrane helix</keyword>
<dbReference type="InterPro" id="IPR008620">
    <property type="entry name" value="FixH"/>
</dbReference>
<accession>A0A8G1ECA0</accession>
<dbReference type="EMBL" id="CP069370">
    <property type="protein sequence ID" value="QYZ68159.1"/>
    <property type="molecule type" value="Genomic_DNA"/>
</dbReference>
<dbReference type="AlphaFoldDB" id="A0A8G1ECA0"/>
<sequence length="152" mass="16604">MGQLNGRHVLAISVGFFGVIIAVNMVLAVQAVSTFPGLEVENSYVASQTFDVEREGMKALGWTLVKEYDPDRGELRLTFTDPQGFAAPVRDLSVLVGRPTEAEQDMRPVFAEVSGSFVAPVQLAKGKWMMHVEAYAPDGTLFRQRLDMVVGG</sequence>
<feature type="transmembrane region" description="Helical" evidence="1">
    <location>
        <begin position="9"/>
        <end position="29"/>
    </location>
</feature>
<protein>
    <submittedName>
        <fullName evidence="2">FixH family protein</fullName>
    </submittedName>
</protein>
<evidence type="ECO:0000313" key="3">
    <source>
        <dbReference type="Proteomes" id="UP000826300"/>
    </source>
</evidence>
<reference evidence="2" key="1">
    <citation type="submission" date="2021-02" db="EMBL/GenBank/DDBJ databases">
        <title>Rhodobacter shimadae sp. nov., an aerobic anoxygenic phototrophic bacterium isolated from a hot spring.</title>
        <authorList>
            <person name="Muramatsu S."/>
            <person name="Haruta S."/>
            <person name="Hirose S."/>
            <person name="Hanada S."/>
        </authorList>
    </citation>
    <scope>NUCLEOTIDE SEQUENCE</scope>
    <source>
        <strain evidence="2">N10</strain>
    </source>
</reference>
<dbReference type="Proteomes" id="UP000826300">
    <property type="component" value="Chromosome"/>
</dbReference>
<name>A0A8G1ECA0_9RHOB</name>
<keyword evidence="3" id="KW-1185">Reference proteome</keyword>
<evidence type="ECO:0000256" key="1">
    <source>
        <dbReference type="SAM" id="Phobius"/>
    </source>
</evidence>
<proteinExistence type="predicted"/>